<dbReference type="GO" id="GO:0006813">
    <property type="term" value="P:potassium ion transport"/>
    <property type="evidence" value="ECO:0007669"/>
    <property type="project" value="InterPro"/>
</dbReference>
<dbReference type="Pfam" id="PF03600">
    <property type="entry name" value="CitMHS"/>
    <property type="match status" value="1"/>
</dbReference>
<evidence type="ECO:0000256" key="5">
    <source>
        <dbReference type="ARBA" id="ARBA00022989"/>
    </source>
</evidence>
<sequence length="610" mass="64749">MTGDILLVFGLLLATILLFVSDRLRMDIVAILAVLALMLSGLLAPKEALAGFGDPLVVLIAGLFVIGEGLFRTGVAFAIGNWLLGVAGSSETRLLVLLMLVVAGLSAFMSNTGAVAVFIPVALNLSKKAGVPATRLLMPMAFAGSLGGMLTLIGTPPNLVVSNQLSREGLQAFNFFSFTPLGVLILVATIIFIIVLGRFLLPKDGGPGANAQDRLSVDDLIKTYAIDDQLFRLRIESGSPLLGQTLGQALLQSRFGVIVVAVSRPSRGDAAVKPALVQTEYRAGDTLYLVATEQQLGELLRTVGGLQRLRVEAQQRQLIAQELGLAEVLLTPRSQLVGQTIKEAHFRERYGLSVLAILRMGKPMKGDFLATRLDFGDSLLIGGGWRQIDLLQAEQSDFSVLTIPREMDEVAPQRERAPWALAIVAGMLALMTFNIVPSVTAVLLAALAMVLTRCVSMEEAYKSINWQSIILIAGMLPMATALSKTGALELMISGLVSSLGELGPLALLAGLFVLTSIFSQFISNTATAVLVAPIAMGAATSMQLSPYPFLMTVALAASTAFSTPMASPVNTLVLGPGGYRFNDFVKMGVPLQLLAMVLTLLAVPLLFPLH</sequence>
<evidence type="ECO:0000256" key="1">
    <source>
        <dbReference type="ARBA" id="ARBA00004141"/>
    </source>
</evidence>
<protein>
    <submittedName>
        <fullName evidence="9">SLC13 family permease</fullName>
    </submittedName>
</protein>
<evidence type="ECO:0000256" key="6">
    <source>
        <dbReference type="ARBA" id="ARBA00023136"/>
    </source>
</evidence>
<dbReference type="SUPFAM" id="SSF116726">
    <property type="entry name" value="TrkA C-terminal domain-like"/>
    <property type="match status" value="2"/>
</dbReference>
<feature type="transmembrane region" description="Helical" evidence="7">
    <location>
        <begin position="587"/>
        <end position="607"/>
    </location>
</feature>
<dbReference type="InterPro" id="IPR036721">
    <property type="entry name" value="RCK_C_sf"/>
</dbReference>
<feature type="transmembrane region" description="Helical" evidence="7">
    <location>
        <begin position="464"/>
        <end position="482"/>
    </location>
</feature>
<feature type="transmembrane region" description="Helical" evidence="7">
    <location>
        <begin position="494"/>
        <end position="515"/>
    </location>
</feature>
<feature type="transmembrane region" description="Helical" evidence="7">
    <location>
        <begin position="547"/>
        <end position="567"/>
    </location>
</feature>
<keyword evidence="3 7" id="KW-0812">Transmembrane</keyword>
<dbReference type="GO" id="GO:0005886">
    <property type="term" value="C:plasma membrane"/>
    <property type="evidence" value="ECO:0007669"/>
    <property type="project" value="TreeGrafter"/>
</dbReference>
<feature type="transmembrane region" description="Helical" evidence="7">
    <location>
        <begin position="136"/>
        <end position="155"/>
    </location>
</feature>
<dbReference type="Pfam" id="PF02080">
    <property type="entry name" value="TrkA_C"/>
    <property type="match status" value="2"/>
</dbReference>
<evidence type="ECO:0000313" key="10">
    <source>
        <dbReference type="Proteomes" id="UP000253831"/>
    </source>
</evidence>
<feature type="domain" description="RCK C-terminal" evidence="8">
    <location>
        <begin position="313"/>
        <end position="397"/>
    </location>
</feature>
<feature type="transmembrane region" description="Helical" evidence="7">
    <location>
        <begin position="521"/>
        <end position="540"/>
    </location>
</feature>
<feature type="transmembrane region" description="Helical" evidence="7">
    <location>
        <begin position="175"/>
        <end position="196"/>
    </location>
</feature>
<dbReference type="InterPro" id="IPR051679">
    <property type="entry name" value="DASS-Related_Transporters"/>
</dbReference>
<reference evidence="9 10" key="1">
    <citation type="submission" date="2018-05" db="EMBL/GenBank/DDBJ databases">
        <title>Integrated omic analyses show evidence that a Ca. Accumulibacter phosphatis strain performs denitrification under micro-aerobic conditions.</title>
        <authorList>
            <person name="Camejo P.Y."/>
            <person name="Katherine M.D."/>
            <person name="Daniel N.R."/>
        </authorList>
    </citation>
    <scope>NUCLEOTIDE SEQUENCE [LARGE SCALE GENOMIC DNA]</scope>
    <source>
        <strain evidence="9">UW-LDO-IC</strain>
    </source>
</reference>
<comment type="caution">
    <text evidence="9">The sequence shown here is derived from an EMBL/GenBank/DDBJ whole genome shotgun (WGS) entry which is preliminary data.</text>
</comment>
<comment type="subcellular location">
    <subcellularLocation>
        <location evidence="1">Membrane</location>
        <topology evidence="1">Multi-pass membrane protein</topology>
    </subcellularLocation>
</comment>
<feature type="domain" description="RCK C-terminal" evidence="8">
    <location>
        <begin position="218"/>
        <end position="305"/>
    </location>
</feature>
<evidence type="ECO:0000256" key="7">
    <source>
        <dbReference type="SAM" id="Phobius"/>
    </source>
</evidence>
<keyword evidence="5 7" id="KW-1133">Transmembrane helix</keyword>
<dbReference type="GO" id="GO:0008324">
    <property type="term" value="F:monoatomic cation transmembrane transporter activity"/>
    <property type="evidence" value="ECO:0007669"/>
    <property type="project" value="InterPro"/>
</dbReference>
<keyword evidence="2" id="KW-0813">Transport</keyword>
<keyword evidence="6 7" id="KW-0472">Membrane</keyword>
<evidence type="ECO:0000259" key="8">
    <source>
        <dbReference type="PROSITE" id="PS51202"/>
    </source>
</evidence>
<dbReference type="PROSITE" id="PS01271">
    <property type="entry name" value="NA_SULFATE"/>
    <property type="match status" value="1"/>
</dbReference>
<name>A0A369XNZ1_9PROT</name>
<dbReference type="InterPro" id="IPR004680">
    <property type="entry name" value="Cit_transptr-like_dom"/>
</dbReference>
<dbReference type="InterPro" id="IPR031312">
    <property type="entry name" value="Na/sul_symport_CS"/>
</dbReference>
<proteinExistence type="predicted"/>
<dbReference type="AlphaFoldDB" id="A0A369XNZ1"/>
<feature type="transmembrane region" description="Helical" evidence="7">
    <location>
        <begin position="28"/>
        <end position="44"/>
    </location>
</feature>
<gene>
    <name evidence="9" type="ORF">DVS81_04780</name>
</gene>
<evidence type="ECO:0000256" key="4">
    <source>
        <dbReference type="ARBA" id="ARBA00022737"/>
    </source>
</evidence>
<dbReference type="EMBL" id="QPGA01000005">
    <property type="protein sequence ID" value="RDE51694.1"/>
    <property type="molecule type" value="Genomic_DNA"/>
</dbReference>
<feature type="transmembrane region" description="Helical" evidence="7">
    <location>
        <begin position="419"/>
        <end position="452"/>
    </location>
</feature>
<feature type="transmembrane region" description="Helical" evidence="7">
    <location>
        <begin position="96"/>
        <end position="124"/>
    </location>
</feature>
<evidence type="ECO:0000313" key="9">
    <source>
        <dbReference type="EMBL" id="RDE51694.1"/>
    </source>
</evidence>
<evidence type="ECO:0000256" key="2">
    <source>
        <dbReference type="ARBA" id="ARBA00022448"/>
    </source>
</evidence>
<dbReference type="PROSITE" id="PS51202">
    <property type="entry name" value="RCK_C"/>
    <property type="match status" value="2"/>
</dbReference>
<dbReference type="InterPro" id="IPR006037">
    <property type="entry name" value="RCK_C"/>
</dbReference>
<keyword evidence="4" id="KW-0677">Repeat</keyword>
<dbReference type="PANTHER" id="PTHR43652">
    <property type="entry name" value="BASIC AMINO ACID ANTIPORTER YFCC-RELATED"/>
    <property type="match status" value="1"/>
</dbReference>
<dbReference type="Gene3D" id="3.30.70.1450">
    <property type="entry name" value="Regulator of K+ conductance, C-terminal domain"/>
    <property type="match status" value="2"/>
</dbReference>
<feature type="transmembrane region" description="Helical" evidence="7">
    <location>
        <begin position="56"/>
        <end position="84"/>
    </location>
</feature>
<dbReference type="Proteomes" id="UP000253831">
    <property type="component" value="Unassembled WGS sequence"/>
</dbReference>
<organism evidence="9 10">
    <name type="scientific">Candidatus Accumulibacter meliphilus</name>
    <dbReference type="NCBI Taxonomy" id="2211374"/>
    <lineage>
        <taxon>Bacteria</taxon>
        <taxon>Pseudomonadati</taxon>
        <taxon>Pseudomonadota</taxon>
        <taxon>Betaproteobacteria</taxon>
        <taxon>Candidatus Accumulibacter</taxon>
    </lineage>
</organism>
<accession>A0A369XNZ1</accession>
<dbReference type="PANTHER" id="PTHR43652:SF1">
    <property type="entry name" value="RESPONSE REGULATOR"/>
    <property type="match status" value="1"/>
</dbReference>
<evidence type="ECO:0000256" key="3">
    <source>
        <dbReference type="ARBA" id="ARBA00022692"/>
    </source>
</evidence>